<dbReference type="NCBIfam" id="TIGR01439">
    <property type="entry name" value="lp_hng_hel_AbrB"/>
    <property type="match status" value="1"/>
</dbReference>
<dbReference type="SUPFAM" id="SSF89447">
    <property type="entry name" value="AbrB/MazE/MraZ-like"/>
    <property type="match status" value="1"/>
</dbReference>
<feature type="domain" description="SpoVT-AbrB" evidence="1">
    <location>
        <begin position="6"/>
        <end position="51"/>
    </location>
</feature>
<protein>
    <recommendedName>
        <fullName evidence="1">SpoVT-AbrB domain-containing protein</fullName>
    </recommendedName>
</protein>
<gene>
    <name evidence="2" type="ORF">MNBD_UNCLBAC01-1935</name>
</gene>
<dbReference type="AlphaFoldDB" id="A0A3B1DNA2"/>
<organism evidence="2">
    <name type="scientific">hydrothermal vent metagenome</name>
    <dbReference type="NCBI Taxonomy" id="652676"/>
    <lineage>
        <taxon>unclassified sequences</taxon>
        <taxon>metagenomes</taxon>
        <taxon>ecological metagenomes</taxon>
    </lineage>
</organism>
<sequence length="89" mass="10404">MIMQKAKLTVKRQITVPIRVVRRLGLNPGDMVIFEEVKNHIEIQSAKKKFSAIDIIGKYPELSTKKITDQDIQKIRKKIFVEKSKEFSY</sequence>
<dbReference type="EMBL" id="UOGJ01000131">
    <property type="protein sequence ID" value="VAX37538.1"/>
    <property type="molecule type" value="Genomic_DNA"/>
</dbReference>
<proteinExistence type="predicted"/>
<dbReference type="Gene3D" id="2.10.260.10">
    <property type="match status" value="1"/>
</dbReference>
<dbReference type="GO" id="GO:0003677">
    <property type="term" value="F:DNA binding"/>
    <property type="evidence" value="ECO:0007669"/>
    <property type="project" value="InterPro"/>
</dbReference>
<dbReference type="InterPro" id="IPR007159">
    <property type="entry name" value="SpoVT-AbrB_dom"/>
</dbReference>
<dbReference type="Pfam" id="PF04014">
    <property type="entry name" value="MazE_antitoxin"/>
    <property type="match status" value="1"/>
</dbReference>
<name>A0A3B1DNA2_9ZZZZ</name>
<evidence type="ECO:0000313" key="2">
    <source>
        <dbReference type="EMBL" id="VAX37538.1"/>
    </source>
</evidence>
<evidence type="ECO:0000259" key="1">
    <source>
        <dbReference type="SMART" id="SM00966"/>
    </source>
</evidence>
<accession>A0A3B1DNA2</accession>
<dbReference type="InterPro" id="IPR037914">
    <property type="entry name" value="SpoVT-AbrB_sf"/>
</dbReference>
<dbReference type="SMART" id="SM00966">
    <property type="entry name" value="SpoVT_AbrB"/>
    <property type="match status" value="1"/>
</dbReference>
<reference evidence="2" key="1">
    <citation type="submission" date="2018-06" db="EMBL/GenBank/DDBJ databases">
        <authorList>
            <person name="Zhirakovskaya E."/>
        </authorList>
    </citation>
    <scope>NUCLEOTIDE SEQUENCE</scope>
</reference>